<dbReference type="Proteomes" id="UP000786989">
    <property type="component" value="Unassembled WGS sequence"/>
</dbReference>
<organism evidence="1 2">
    <name type="scientific">Slackia equolifaciens</name>
    <dbReference type="NCBI Taxonomy" id="498718"/>
    <lineage>
        <taxon>Bacteria</taxon>
        <taxon>Bacillati</taxon>
        <taxon>Actinomycetota</taxon>
        <taxon>Coriobacteriia</taxon>
        <taxon>Eggerthellales</taxon>
        <taxon>Eggerthellaceae</taxon>
        <taxon>Slackia</taxon>
    </lineage>
</organism>
<evidence type="ECO:0000313" key="2">
    <source>
        <dbReference type="Proteomes" id="UP000786989"/>
    </source>
</evidence>
<protein>
    <submittedName>
        <fullName evidence="1">Uncharacterized protein</fullName>
    </submittedName>
</protein>
<name>A0A9D2UYN4_9ACTN</name>
<proteinExistence type="predicted"/>
<dbReference type="EMBL" id="DYWI01000205">
    <property type="protein sequence ID" value="HJF66576.1"/>
    <property type="molecule type" value="Genomic_DNA"/>
</dbReference>
<feature type="non-terminal residue" evidence="1">
    <location>
        <position position="1"/>
    </location>
</feature>
<accession>A0A9D2UYN4</accession>
<evidence type="ECO:0000313" key="1">
    <source>
        <dbReference type="EMBL" id="HJF66576.1"/>
    </source>
</evidence>
<sequence>LFKKLNGRYLLARIVSDGQNRGMWRLAVLNPGYILPVSYLATYKNLSRIIERPYIRCDAEEVFRFEISGEDIKRFPTNFSGMIVENLVDTMLGAAKVDNMAFLAENAAKNELLGYMPSYYISFTPMSLNDDGTVTAVREEDKRQEGELNAMISQARSQLIPLVEFIRDEVFHGAPVMSQELVVDNELGILALCDLSTDDAVLEIKTSCCDPEQYAEQLYYEAKGRAAYLMGMEWSLSRAVFSLKKVRTYPGEKPNKRRDKAAASVAKKLDANGIDLVEYVKSNELVKVRCRECGNEWGDTYARIKAGNCVCSRCHPAFVPRRGRPRKDELRGPIAKPQRMTPEQSLKQRAERFVAKVEKKSGGYLIVDLDSYAGARESVRFTCKRCGHTMMYRADHLLDRCYCRSCGAGCER</sequence>
<reference evidence="1" key="1">
    <citation type="journal article" date="2021" name="PeerJ">
        <title>Extensive microbial diversity within the chicken gut microbiome revealed by metagenomics and culture.</title>
        <authorList>
            <person name="Gilroy R."/>
            <person name="Ravi A."/>
            <person name="Getino M."/>
            <person name="Pursley I."/>
            <person name="Horton D.L."/>
            <person name="Alikhan N.F."/>
            <person name="Baker D."/>
            <person name="Gharbi K."/>
            <person name="Hall N."/>
            <person name="Watson M."/>
            <person name="Adriaenssens E.M."/>
            <person name="Foster-Nyarko E."/>
            <person name="Jarju S."/>
            <person name="Secka A."/>
            <person name="Antonio M."/>
            <person name="Oren A."/>
            <person name="Chaudhuri R.R."/>
            <person name="La Ragione R."/>
            <person name="Hildebrand F."/>
            <person name="Pallen M.J."/>
        </authorList>
    </citation>
    <scope>NUCLEOTIDE SEQUENCE</scope>
    <source>
        <strain evidence="1">ChiGjej6B6-11269</strain>
    </source>
</reference>
<dbReference type="AlphaFoldDB" id="A0A9D2UYN4"/>
<gene>
    <name evidence="1" type="ORF">K8U77_10760</name>
</gene>
<comment type="caution">
    <text evidence="1">The sequence shown here is derived from an EMBL/GenBank/DDBJ whole genome shotgun (WGS) entry which is preliminary data.</text>
</comment>
<reference evidence="1" key="2">
    <citation type="submission" date="2021-09" db="EMBL/GenBank/DDBJ databases">
        <authorList>
            <person name="Gilroy R."/>
        </authorList>
    </citation>
    <scope>NUCLEOTIDE SEQUENCE</scope>
    <source>
        <strain evidence="1">ChiGjej6B6-11269</strain>
    </source>
</reference>